<proteinExistence type="predicted"/>
<evidence type="ECO:0000313" key="2">
    <source>
        <dbReference type="Proteomes" id="UP001187192"/>
    </source>
</evidence>
<reference evidence="1" key="1">
    <citation type="submission" date="2023-07" db="EMBL/GenBank/DDBJ databases">
        <title>draft genome sequence of fig (Ficus carica).</title>
        <authorList>
            <person name="Takahashi T."/>
            <person name="Nishimura K."/>
        </authorList>
    </citation>
    <scope>NUCLEOTIDE SEQUENCE</scope>
</reference>
<evidence type="ECO:0000313" key="1">
    <source>
        <dbReference type="EMBL" id="GMN65366.1"/>
    </source>
</evidence>
<dbReference type="AlphaFoldDB" id="A0AA88E0G0"/>
<name>A0AA88E0G0_FICCA</name>
<organism evidence="1 2">
    <name type="scientific">Ficus carica</name>
    <name type="common">Common fig</name>
    <dbReference type="NCBI Taxonomy" id="3494"/>
    <lineage>
        <taxon>Eukaryota</taxon>
        <taxon>Viridiplantae</taxon>
        <taxon>Streptophyta</taxon>
        <taxon>Embryophyta</taxon>
        <taxon>Tracheophyta</taxon>
        <taxon>Spermatophyta</taxon>
        <taxon>Magnoliopsida</taxon>
        <taxon>eudicotyledons</taxon>
        <taxon>Gunneridae</taxon>
        <taxon>Pentapetalae</taxon>
        <taxon>rosids</taxon>
        <taxon>fabids</taxon>
        <taxon>Rosales</taxon>
        <taxon>Moraceae</taxon>
        <taxon>Ficeae</taxon>
        <taxon>Ficus</taxon>
    </lineage>
</organism>
<gene>
    <name evidence="1" type="ORF">TIFTF001_034431</name>
</gene>
<protein>
    <submittedName>
        <fullName evidence="1">Uncharacterized protein</fullName>
    </submittedName>
</protein>
<sequence>MSTHALSTPLDEFHQCSRLQVRFTRAKVRVPKHVSISSDVLDSVLGIPRGSCALMYFSQPKRVTRPS</sequence>
<comment type="caution">
    <text evidence="1">The sequence shown here is derived from an EMBL/GenBank/DDBJ whole genome shotgun (WGS) entry which is preliminary data.</text>
</comment>
<keyword evidence="2" id="KW-1185">Reference proteome</keyword>
<accession>A0AA88E0G0</accession>
<dbReference type="Proteomes" id="UP001187192">
    <property type="component" value="Unassembled WGS sequence"/>
</dbReference>
<dbReference type="EMBL" id="BTGU01000228">
    <property type="protein sequence ID" value="GMN65366.1"/>
    <property type="molecule type" value="Genomic_DNA"/>
</dbReference>